<reference evidence="2" key="1">
    <citation type="submission" date="2022-07" db="EMBL/GenBank/DDBJ databases">
        <authorList>
            <person name="Macas J."/>
            <person name="Novak P."/>
            <person name="Neumann P."/>
        </authorList>
    </citation>
    <scope>NUCLEOTIDE SEQUENCE</scope>
</reference>
<evidence type="ECO:0000256" key="1">
    <source>
        <dbReference type="SAM" id="MobiDB-lite"/>
    </source>
</evidence>
<name>A0A9P1DXR2_CUSEU</name>
<dbReference type="AlphaFoldDB" id="A0A9P1DXR2"/>
<dbReference type="Proteomes" id="UP001152484">
    <property type="component" value="Unassembled WGS sequence"/>
</dbReference>
<evidence type="ECO:0000313" key="3">
    <source>
        <dbReference type="Proteomes" id="UP001152484"/>
    </source>
</evidence>
<proteinExistence type="predicted"/>
<organism evidence="2 3">
    <name type="scientific">Cuscuta europaea</name>
    <name type="common">European dodder</name>
    <dbReference type="NCBI Taxonomy" id="41803"/>
    <lineage>
        <taxon>Eukaryota</taxon>
        <taxon>Viridiplantae</taxon>
        <taxon>Streptophyta</taxon>
        <taxon>Embryophyta</taxon>
        <taxon>Tracheophyta</taxon>
        <taxon>Spermatophyta</taxon>
        <taxon>Magnoliopsida</taxon>
        <taxon>eudicotyledons</taxon>
        <taxon>Gunneridae</taxon>
        <taxon>Pentapetalae</taxon>
        <taxon>asterids</taxon>
        <taxon>lamiids</taxon>
        <taxon>Solanales</taxon>
        <taxon>Convolvulaceae</taxon>
        <taxon>Cuscuteae</taxon>
        <taxon>Cuscuta</taxon>
        <taxon>Cuscuta subgen. Cuscuta</taxon>
    </lineage>
</organism>
<accession>A0A9P1DXR2</accession>
<sequence>MYSRARALGLDGPPVPSPSVPPGVLEVHRPGSLPTDPQQPLVHNWVREPVQTPGGYTELGAILPKLQPMPGGPYQCRGLCELTADSPVQIVHRGPFFQQGVERAMVLHQTGRQPFPEGVAELLPASCEGQERRPREGWPEDCRDSGGAG</sequence>
<protein>
    <submittedName>
        <fullName evidence="2">Uncharacterized protein</fullName>
    </submittedName>
</protein>
<evidence type="ECO:0000313" key="2">
    <source>
        <dbReference type="EMBL" id="CAH9057777.1"/>
    </source>
</evidence>
<comment type="caution">
    <text evidence="2">The sequence shown here is derived from an EMBL/GenBank/DDBJ whole genome shotgun (WGS) entry which is preliminary data.</text>
</comment>
<dbReference type="EMBL" id="CAMAPE010000004">
    <property type="protein sequence ID" value="CAH9057777.1"/>
    <property type="molecule type" value="Genomic_DNA"/>
</dbReference>
<gene>
    <name evidence="2" type="ORF">CEURO_LOCUS1143</name>
</gene>
<feature type="region of interest" description="Disordered" evidence="1">
    <location>
        <begin position="126"/>
        <end position="149"/>
    </location>
</feature>
<keyword evidence="3" id="KW-1185">Reference proteome</keyword>
<feature type="compositionally biased region" description="Basic and acidic residues" evidence="1">
    <location>
        <begin position="129"/>
        <end position="149"/>
    </location>
</feature>